<feature type="domain" description="Aminopeptidase N-like N-terminal" evidence="4">
    <location>
        <begin position="22"/>
        <end position="207"/>
    </location>
</feature>
<evidence type="ECO:0000259" key="3">
    <source>
        <dbReference type="Pfam" id="PF11838"/>
    </source>
</evidence>
<organism evidence="5 6">
    <name type="scientific">Aedes albopictus</name>
    <name type="common">Asian tiger mosquito</name>
    <name type="synonym">Stegomyia albopicta</name>
    <dbReference type="NCBI Taxonomy" id="7160"/>
    <lineage>
        <taxon>Eukaryota</taxon>
        <taxon>Metazoa</taxon>
        <taxon>Ecdysozoa</taxon>
        <taxon>Arthropoda</taxon>
        <taxon>Hexapoda</taxon>
        <taxon>Insecta</taxon>
        <taxon>Pterygota</taxon>
        <taxon>Neoptera</taxon>
        <taxon>Endopterygota</taxon>
        <taxon>Diptera</taxon>
        <taxon>Nematocera</taxon>
        <taxon>Culicoidea</taxon>
        <taxon>Culicidae</taxon>
        <taxon>Culicinae</taxon>
        <taxon>Aedini</taxon>
        <taxon>Aedes</taxon>
        <taxon>Stegomyia</taxon>
    </lineage>
</organism>
<dbReference type="Gene3D" id="2.60.40.1730">
    <property type="entry name" value="tricorn interacting facor f3 domain"/>
    <property type="match status" value="1"/>
</dbReference>
<dbReference type="Pfam" id="PF11838">
    <property type="entry name" value="ERAP1_C"/>
    <property type="match status" value="1"/>
</dbReference>
<proteinExistence type="inferred from homology"/>
<evidence type="ECO:0000256" key="1">
    <source>
        <dbReference type="ARBA" id="ARBA00010136"/>
    </source>
</evidence>
<feature type="signal peptide" evidence="2">
    <location>
        <begin position="1"/>
        <end position="18"/>
    </location>
</feature>
<dbReference type="SUPFAM" id="SSF63737">
    <property type="entry name" value="Leukotriene A4 hydrolase N-terminal domain"/>
    <property type="match status" value="1"/>
</dbReference>
<dbReference type="SUPFAM" id="SSF55486">
    <property type="entry name" value="Metalloproteases ('zincins'), catalytic domain"/>
    <property type="match status" value="1"/>
</dbReference>
<name>A0ABM1YZW2_AEDAL</name>
<dbReference type="InterPro" id="IPR045357">
    <property type="entry name" value="Aminopeptidase_N-like_N"/>
</dbReference>
<dbReference type="InterPro" id="IPR042097">
    <property type="entry name" value="Aminopeptidase_N-like_N_sf"/>
</dbReference>
<evidence type="ECO:0008006" key="7">
    <source>
        <dbReference type="Google" id="ProtNLM"/>
    </source>
</evidence>
<dbReference type="PANTHER" id="PTHR11533">
    <property type="entry name" value="PROTEASE M1 ZINC METALLOPROTEASE"/>
    <property type="match status" value="1"/>
</dbReference>
<keyword evidence="2" id="KW-0732">Signal</keyword>
<evidence type="ECO:0000256" key="2">
    <source>
        <dbReference type="SAM" id="SignalP"/>
    </source>
</evidence>
<accession>A0ABM1YZW2</accession>
<dbReference type="InterPro" id="IPR024571">
    <property type="entry name" value="ERAP1-like_C_dom"/>
</dbReference>
<feature type="domain" description="ERAP1-like C-terminal" evidence="3">
    <location>
        <begin position="503"/>
        <end position="785"/>
    </location>
</feature>
<dbReference type="InterPro" id="IPR027268">
    <property type="entry name" value="Peptidase_M4/M1_CTD_sf"/>
</dbReference>
<protein>
    <recommendedName>
        <fullName evidence="7">Aminopeptidase</fullName>
    </recommendedName>
</protein>
<evidence type="ECO:0000313" key="6">
    <source>
        <dbReference type="Proteomes" id="UP000069940"/>
    </source>
</evidence>
<evidence type="ECO:0000259" key="4">
    <source>
        <dbReference type="Pfam" id="PF17900"/>
    </source>
</evidence>
<dbReference type="Gene3D" id="1.25.50.20">
    <property type="match status" value="1"/>
</dbReference>
<evidence type="ECO:0000313" key="5">
    <source>
        <dbReference type="EnsemblMetazoa" id="AALFPA23_013672.P19805"/>
    </source>
</evidence>
<feature type="chain" id="PRO_5046137108" description="Aminopeptidase" evidence="2">
    <location>
        <begin position="19"/>
        <end position="826"/>
    </location>
</feature>
<dbReference type="RefSeq" id="XP_062699304.1">
    <property type="nucleotide sequence ID" value="XM_062843320.1"/>
</dbReference>
<dbReference type="Proteomes" id="UP000069940">
    <property type="component" value="Unassembled WGS sequence"/>
</dbReference>
<comment type="similarity">
    <text evidence="1">Belongs to the peptidase M1 family.</text>
</comment>
<keyword evidence="6" id="KW-1185">Reference proteome</keyword>
<dbReference type="Pfam" id="PF17900">
    <property type="entry name" value="Peptidase_M1_N"/>
    <property type="match status" value="1"/>
</dbReference>
<dbReference type="GeneID" id="134284464"/>
<dbReference type="EnsemblMetazoa" id="AALFPA23_013672.R19805">
    <property type="protein sequence ID" value="AALFPA23_013672.P19805"/>
    <property type="gene ID" value="AALFPA23_013672"/>
</dbReference>
<reference evidence="6" key="1">
    <citation type="journal article" date="2015" name="Proc. Natl. Acad. Sci. U.S.A.">
        <title>Genome sequence of the Asian Tiger mosquito, Aedes albopictus, reveals insights into its biology, genetics, and evolution.</title>
        <authorList>
            <person name="Chen X.G."/>
            <person name="Jiang X."/>
            <person name="Gu J."/>
            <person name="Xu M."/>
            <person name="Wu Y."/>
            <person name="Deng Y."/>
            <person name="Zhang C."/>
            <person name="Bonizzoni M."/>
            <person name="Dermauw W."/>
            <person name="Vontas J."/>
            <person name="Armbruster P."/>
            <person name="Huang X."/>
            <person name="Yang Y."/>
            <person name="Zhang H."/>
            <person name="He W."/>
            <person name="Peng H."/>
            <person name="Liu Y."/>
            <person name="Wu K."/>
            <person name="Chen J."/>
            <person name="Lirakis M."/>
            <person name="Topalis P."/>
            <person name="Van Leeuwen T."/>
            <person name="Hall A.B."/>
            <person name="Jiang X."/>
            <person name="Thorpe C."/>
            <person name="Mueller R.L."/>
            <person name="Sun C."/>
            <person name="Waterhouse R.M."/>
            <person name="Yan G."/>
            <person name="Tu Z.J."/>
            <person name="Fang X."/>
            <person name="James A.A."/>
        </authorList>
    </citation>
    <scope>NUCLEOTIDE SEQUENCE [LARGE SCALE GENOMIC DNA]</scope>
    <source>
        <strain evidence="6">Foshan</strain>
    </source>
</reference>
<dbReference type="PANTHER" id="PTHR11533:SF290">
    <property type="entry name" value="AMINOPEPTIDASE"/>
    <property type="match status" value="1"/>
</dbReference>
<dbReference type="Gene3D" id="1.10.390.10">
    <property type="entry name" value="Neutral Protease Domain 2"/>
    <property type="match status" value="1"/>
</dbReference>
<sequence length="826" mass="94440">MLIRVVSLFLIVGGGSLAGKVVPNNYDVRFTTEIHSGSDSFDGVVQICFNVTEEVGQFELQARNFTIKDVTLKDKDAVHAVQSSELPNGNVVLKLENPLPAGNYLLQVTFSGTASDNDAMFKGSYQNNDGSVGHYLMSKPRKSGFHESPSAFPNFGEEHKSTFKISVVHHESIRAWSNIPLNDPPASHDREGYVISSFGVTPEMRVYDVGFFVADFGTKYLGKMTVVARGEILESLVYVTSLCNDLVKIMDNHTAVDYNVPDYTLIVIPHKLSCSNFTEFERQFVNEQSMMYNPEEDDFNQLAKFLKSAGNKLMLQWFGNLIDPEEERLLEAFANVYTYFNAEKIYPKEFMMMHYQVDVVQRSLLRDYKRPSSVLNMFWLIVLDIKWDTVMKKLSKNRQPRTLTSAQLCSEAQTLWKDDYNLPEGMTLEAIFNQWMYSDEDPPLLNVHRTYSDGNVILSQNVSQKILPYNFATEPSHFDQLGPFQWLTGPNETVQFDVSNDHWIIFNKEQFGFYRVNYDERNWELIVRGLQSNASSIHRVSRMQLLDDALNLVKDDLLDVSVLLNLLTYLRNETCYDVWYDAYIVLKSWYYREIEPPQVVKDFFLHLIEPYYQSFTSQGIKSSTPQMELHIHSDIAGLACWLGKKDCLEQARSRFQQAVAKNAPVEPNWSRVTYCYGLQNATDEEMEWLLIKLNKQHSCSASVLSCVDNEKHLRRVLVELKEKSNPESMTAFVKALDEKGFNMLHSLLKNEPDLVQTLGSPTLESALERASKSTKSAKTLKLIDDLEASLGLHVAGKGSGSRDINIWDKPGAVDFIERYMKQQESR</sequence>
<dbReference type="InterPro" id="IPR050344">
    <property type="entry name" value="Peptidase_M1_aminopeptidases"/>
</dbReference>
<dbReference type="Gene3D" id="2.60.40.1910">
    <property type="match status" value="1"/>
</dbReference>
<reference evidence="5" key="2">
    <citation type="submission" date="2025-05" db="UniProtKB">
        <authorList>
            <consortium name="EnsemblMetazoa"/>
        </authorList>
    </citation>
    <scope>IDENTIFICATION</scope>
    <source>
        <strain evidence="5">Foshan</strain>
    </source>
</reference>